<dbReference type="Pfam" id="PF00397">
    <property type="entry name" value="WW"/>
    <property type="match status" value="1"/>
</dbReference>
<dbReference type="InterPro" id="IPR036020">
    <property type="entry name" value="WW_dom_sf"/>
</dbReference>
<organism evidence="3 4">
    <name type="scientific">Caligus rogercresseyi</name>
    <name type="common">Sea louse</name>
    <dbReference type="NCBI Taxonomy" id="217165"/>
    <lineage>
        <taxon>Eukaryota</taxon>
        <taxon>Metazoa</taxon>
        <taxon>Ecdysozoa</taxon>
        <taxon>Arthropoda</taxon>
        <taxon>Crustacea</taxon>
        <taxon>Multicrustacea</taxon>
        <taxon>Hexanauplia</taxon>
        <taxon>Copepoda</taxon>
        <taxon>Siphonostomatoida</taxon>
        <taxon>Caligidae</taxon>
        <taxon>Caligus</taxon>
    </lineage>
</organism>
<feature type="region of interest" description="Disordered" evidence="1">
    <location>
        <begin position="20"/>
        <end position="69"/>
    </location>
</feature>
<keyword evidence="4" id="KW-1185">Reference proteome</keyword>
<reference evidence="4" key="1">
    <citation type="submission" date="2021-01" db="EMBL/GenBank/DDBJ databases">
        <title>Caligus Genome Assembly.</title>
        <authorList>
            <person name="Gallardo-Escarate C."/>
        </authorList>
    </citation>
    <scope>NUCLEOTIDE SEQUENCE [LARGE SCALE GENOMIC DNA]</scope>
</reference>
<gene>
    <name evidence="3" type="ORF">FKW44_019928</name>
</gene>
<proteinExistence type="predicted"/>
<dbReference type="InterPro" id="IPR001202">
    <property type="entry name" value="WW_dom"/>
</dbReference>
<name>A0A7T8GWJ6_CALRO</name>
<dbReference type="Proteomes" id="UP000595437">
    <property type="component" value="Chromosome 14"/>
</dbReference>
<protein>
    <submittedName>
        <fullName evidence="3">PremRNAprocessing factor 40 -like protein Alike</fullName>
    </submittedName>
</protein>
<dbReference type="AlphaFoldDB" id="A0A7T8GWJ6"/>
<feature type="compositionally biased region" description="Polar residues" evidence="1">
    <location>
        <begin position="20"/>
        <end position="58"/>
    </location>
</feature>
<accession>A0A7T8GWJ6</accession>
<dbReference type="EMBL" id="CP045903">
    <property type="protein sequence ID" value="QQP39138.1"/>
    <property type="molecule type" value="Genomic_DNA"/>
</dbReference>
<dbReference type="Gene3D" id="2.20.70.10">
    <property type="match status" value="1"/>
</dbReference>
<sequence>MSWTEHKAPDGRIYYYNRSSSESAWRSPTISRALRSSVSPAAHGRSTSPTPGRTISTTRRPRNPSGAFP</sequence>
<evidence type="ECO:0000256" key="1">
    <source>
        <dbReference type="SAM" id="MobiDB-lite"/>
    </source>
</evidence>
<evidence type="ECO:0000259" key="2">
    <source>
        <dbReference type="PROSITE" id="PS50020"/>
    </source>
</evidence>
<dbReference type="CDD" id="cd00201">
    <property type="entry name" value="WW"/>
    <property type="match status" value="1"/>
</dbReference>
<dbReference type="PROSITE" id="PS50020">
    <property type="entry name" value="WW_DOMAIN_2"/>
    <property type="match status" value="1"/>
</dbReference>
<evidence type="ECO:0000313" key="4">
    <source>
        <dbReference type="Proteomes" id="UP000595437"/>
    </source>
</evidence>
<feature type="domain" description="WW" evidence="2">
    <location>
        <begin position="1"/>
        <end position="30"/>
    </location>
</feature>
<dbReference type="OrthoDB" id="187617at2759"/>
<dbReference type="SUPFAM" id="SSF51045">
    <property type="entry name" value="WW domain"/>
    <property type="match status" value="1"/>
</dbReference>
<evidence type="ECO:0000313" key="3">
    <source>
        <dbReference type="EMBL" id="QQP39138.1"/>
    </source>
</evidence>